<gene>
    <name evidence="6" type="ORF">Sru01_42070</name>
</gene>
<keyword evidence="2" id="KW-0067">ATP-binding</keyword>
<dbReference type="SUPFAM" id="SSF52540">
    <property type="entry name" value="P-loop containing nucleoside triphosphate hydrolases"/>
    <property type="match status" value="1"/>
</dbReference>
<dbReference type="SMART" id="SM00487">
    <property type="entry name" value="DEXDc"/>
    <property type="match status" value="1"/>
</dbReference>
<dbReference type="PANTHER" id="PTHR47962">
    <property type="entry name" value="ATP-DEPENDENT HELICASE LHR-RELATED-RELATED"/>
    <property type="match status" value="1"/>
</dbReference>
<keyword evidence="7" id="KW-1185">Reference proteome</keyword>
<organism evidence="6 7">
    <name type="scientific">Sphaerisporangium rufum</name>
    <dbReference type="NCBI Taxonomy" id="1381558"/>
    <lineage>
        <taxon>Bacteria</taxon>
        <taxon>Bacillati</taxon>
        <taxon>Actinomycetota</taxon>
        <taxon>Actinomycetes</taxon>
        <taxon>Streptosporangiales</taxon>
        <taxon>Streptosporangiaceae</taxon>
        <taxon>Sphaerisporangium</taxon>
    </lineage>
</organism>
<evidence type="ECO:0000313" key="6">
    <source>
        <dbReference type="EMBL" id="GII79225.1"/>
    </source>
</evidence>
<protein>
    <submittedName>
        <fullName evidence="6">RNA helicase</fullName>
    </submittedName>
</protein>
<dbReference type="InterPro" id="IPR052511">
    <property type="entry name" value="ATP-dep_Helicase"/>
</dbReference>
<keyword evidence="1" id="KW-0547">Nucleotide-binding</keyword>
<dbReference type="GO" id="GO:0003677">
    <property type="term" value="F:DNA binding"/>
    <property type="evidence" value="ECO:0007669"/>
    <property type="project" value="TreeGrafter"/>
</dbReference>
<feature type="domain" description="Helicase ATP-binding" evidence="4">
    <location>
        <begin position="101"/>
        <end position="289"/>
    </location>
</feature>
<feature type="region of interest" description="Disordered" evidence="3">
    <location>
        <begin position="1421"/>
        <end position="1445"/>
    </location>
</feature>
<dbReference type="Pfam" id="PF00270">
    <property type="entry name" value="DEAD"/>
    <property type="match status" value="1"/>
</dbReference>
<comment type="caution">
    <text evidence="6">The sequence shown here is derived from an EMBL/GenBank/DDBJ whole genome shotgun (WGS) entry which is preliminary data.</text>
</comment>
<dbReference type="InterPro" id="IPR027417">
    <property type="entry name" value="P-loop_NTPase"/>
</dbReference>
<evidence type="ECO:0000259" key="4">
    <source>
        <dbReference type="PROSITE" id="PS51192"/>
    </source>
</evidence>
<dbReference type="InterPro" id="IPR014001">
    <property type="entry name" value="Helicase_ATP-bd"/>
</dbReference>
<evidence type="ECO:0000256" key="1">
    <source>
        <dbReference type="ARBA" id="ARBA00022741"/>
    </source>
</evidence>
<dbReference type="InterPro" id="IPR011545">
    <property type="entry name" value="DEAD/DEAH_box_helicase_dom"/>
</dbReference>
<sequence length="1723" mass="192435">MDVFKVHERLIEDYESYTSSFVEVRDPAIAAHVEREHALKTRWPEPWVSLNPRFVTGGSIPDLIADGVLHPGTDPIFRNKQATDGVSGPPLVLYRHQREAVELARDGRSYVLTTGTGSGKSLTYIVPIVDSVLRNPDPGRIKAIVVYPMNALANSQMEELRKYLEFGFPKGQEPVSYARYTSQESAEQREAILQERPDILLTNYVMLEYMLTRPYERQVLMEAARGLRFLVLDELHTYRGRQGADVGLLIRRVKSTLAAPDVQCVGTSATMASSDIFDEQRAEVAEVASKIFGTEITPDRIVGETLERATLDHVPDDEELRASILANDWQELAYPDLTAHPFACWVETVFGLDVEPGTDRLVRRKPTKIVDAAGVLANRTGLPADRCQVAVEEILRAGSAARDPITRRPLFAFRLHQFLSKGETVYTSLEAPGDRYITSQYQVSVPNQRDKPLFPLVFCRECGQEYYSVTVSARGRIYTPGHNDENAGDDQNIGYLYINPEHPWPAEPLAAGRLPDTWLITGDGDTAQIRPSKLRQLPKNVVVSSGGAEVGSDHGLHATFIPGKFRFCLHPDCGVSYEQLHGKDFGRVATWAYEGRGSAVTLIGTSVYRGLRGAEDPSARKLLTFVDNRQDASLQAGHLNDFVLVTQLRGALYRAARDATEGLTHENLAQRVAGALDADLTSYSSVANPLTGARRAIDKAFRQALEYRLYTDLARGWRVSMPNLEQTGLIRFDYLDLAEMSARPEFWESAHPALKHDTPAHREWVCRVLLDEIRRALAIDVEVLTKEGFERLQHDSDQLLAGPWSLPKESPDPVIGTAYAAPAPRGRRGSGPYLTGRSAFGRFLCRDAEFTHWPYHLRADDADIIIGWLLAALADIGLLSDAPKDRASGALGYRLKASALIWQAGDGTSGVLDPLRKTVKPRAGVRVNRFFRALYRDHAKEFAGIHAAEHTAQVSNENRQEREAAFRNGSLPLLYCSPTMELGVDISTLDAVGLRNVPPTPANYAQRSGRAGRSGRPALVATYCATGNFHDQYYFRRSERMVSGRVIAPRLDLCNEDLVRSHVHAIWLAETGARLGSGMGEVLDLSRTDRLPIHADLMPQIIDPGAQRNGLARALAVLAGVTGITESAWWYDEWAEDVVRRAPASFDAACDRWRTLYRSAISDREEQHRRVIDASMRRDEQRAAQARRAQAENQLRLLLNEDSERSFSDFYTYRYLASEGFLPGYSFPRLPLAAYIPPEKAKDGGYLQRPRFIAIGEFGPNALIYHEGQRYEVTRVQVPSDDSGAIATREGRLCGACGYWHERTPGLDRCQNCDHRLGESLPRLMPMQTVYTRARSRISSDEEERRRAGFELLTTYRFSDHGTRSGRLPGEIALPDGRRLGELVYGDTATLRVLNLGRRRRPRNAPLGFWLDASHGTWLSDKRAKEKSGDDDDDLPARDSAGRPERIVPFVEDHRNILVLRFEQPIKQDEAVTLRYALERGMEAHFQLEDSELSSEDLPDLDGRGRMLFIESAEGGAGALRRLQSEQGLLAQVARVALEIIHIDPNTGTDLDRAPGARERCERGCYDCLLSYTNQVFHRVIDRLAVVDHLMELSKAAVQAGGGTGQSPAEHAACLHEASQTGLEREFLTFLEENDYRLPDAAQQLISDARARPDFVYRLPGGSVAVFVDGPDHDTTSAMERDMAAEDRLLDLGWLVIRFRYDEEWRVVAGRYPNIFGAGRETG</sequence>
<dbReference type="GO" id="GO:0005524">
    <property type="term" value="F:ATP binding"/>
    <property type="evidence" value="ECO:0007669"/>
    <property type="project" value="UniProtKB-KW"/>
</dbReference>
<dbReference type="PANTHER" id="PTHR47962:SF5">
    <property type="entry name" value="ATP-DEPENDENT HELICASE LHR-RELATED"/>
    <property type="match status" value="1"/>
</dbReference>
<dbReference type="Pfam" id="PF09369">
    <property type="entry name" value="MZB"/>
    <property type="match status" value="1"/>
</dbReference>
<keyword evidence="6" id="KW-0347">Helicase</keyword>
<keyword evidence="6" id="KW-0378">Hydrolase</keyword>
<dbReference type="RefSeq" id="WP_203989060.1">
    <property type="nucleotide sequence ID" value="NZ_BOOU01000055.1"/>
</dbReference>
<evidence type="ECO:0000256" key="2">
    <source>
        <dbReference type="ARBA" id="ARBA00022840"/>
    </source>
</evidence>
<evidence type="ECO:0000256" key="3">
    <source>
        <dbReference type="SAM" id="MobiDB-lite"/>
    </source>
</evidence>
<evidence type="ECO:0000313" key="7">
    <source>
        <dbReference type="Proteomes" id="UP000655287"/>
    </source>
</evidence>
<proteinExistence type="predicted"/>
<dbReference type="GO" id="GO:0004386">
    <property type="term" value="F:helicase activity"/>
    <property type="evidence" value="ECO:0007669"/>
    <property type="project" value="UniProtKB-KW"/>
</dbReference>
<dbReference type="Gene3D" id="3.40.50.300">
    <property type="entry name" value="P-loop containing nucleotide triphosphate hydrolases"/>
    <property type="match status" value="2"/>
</dbReference>
<dbReference type="CDD" id="cd17923">
    <property type="entry name" value="DEXHc_Hrq1-like"/>
    <property type="match status" value="1"/>
</dbReference>
<dbReference type="SMART" id="SM00490">
    <property type="entry name" value="HELICc"/>
    <property type="match status" value="1"/>
</dbReference>
<feature type="compositionally biased region" description="Basic and acidic residues" evidence="3">
    <location>
        <begin position="1435"/>
        <end position="1445"/>
    </location>
</feature>
<reference evidence="6" key="1">
    <citation type="submission" date="2021-01" db="EMBL/GenBank/DDBJ databases">
        <title>Whole genome shotgun sequence of Sphaerisporangium rufum NBRC 109079.</title>
        <authorList>
            <person name="Komaki H."/>
            <person name="Tamura T."/>
        </authorList>
    </citation>
    <scope>NUCLEOTIDE SEQUENCE</scope>
    <source>
        <strain evidence="6">NBRC 109079</strain>
    </source>
</reference>
<name>A0A919R6L3_9ACTN</name>
<dbReference type="InterPro" id="IPR001650">
    <property type="entry name" value="Helicase_C-like"/>
</dbReference>
<accession>A0A919R6L3</accession>
<dbReference type="PROSITE" id="PS51192">
    <property type="entry name" value="HELICASE_ATP_BIND_1"/>
    <property type="match status" value="1"/>
</dbReference>
<dbReference type="PROSITE" id="PS51194">
    <property type="entry name" value="HELICASE_CTER"/>
    <property type="match status" value="1"/>
</dbReference>
<dbReference type="GO" id="GO:0016887">
    <property type="term" value="F:ATP hydrolysis activity"/>
    <property type="evidence" value="ECO:0007669"/>
    <property type="project" value="TreeGrafter"/>
</dbReference>
<dbReference type="Pfam" id="PF00271">
    <property type="entry name" value="Helicase_C"/>
    <property type="match status" value="1"/>
</dbReference>
<dbReference type="EMBL" id="BOOU01000055">
    <property type="protein sequence ID" value="GII79225.1"/>
    <property type="molecule type" value="Genomic_DNA"/>
</dbReference>
<feature type="domain" description="Helicase C-terminal" evidence="5">
    <location>
        <begin position="911"/>
        <end position="1059"/>
    </location>
</feature>
<dbReference type="Proteomes" id="UP000655287">
    <property type="component" value="Unassembled WGS sequence"/>
</dbReference>
<evidence type="ECO:0000259" key="5">
    <source>
        <dbReference type="PROSITE" id="PS51194"/>
    </source>
</evidence>
<dbReference type="InterPro" id="IPR018973">
    <property type="entry name" value="MZB"/>
</dbReference>